<feature type="transmembrane region" description="Helical" evidence="10">
    <location>
        <begin position="318"/>
        <end position="336"/>
    </location>
</feature>
<keyword evidence="5 10" id="KW-1133">Transmembrane helix</keyword>
<evidence type="ECO:0000256" key="4">
    <source>
        <dbReference type="ARBA" id="ARBA00022781"/>
    </source>
</evidence>
<evidence type="ECO:0000313" key="11">
    <source>
        <dbReference type="EMBL" id="VFR00224.1"/>
    </source>
</evidence>
<evidence type="ECO:0000256" key="7">
    <source>
        <dbReference type="ARBA" id="ARBA00023136"/>
    </source>
</evidence>
<dbReference type="Proteomes" id="UP000595140">
    <property type="component" value="Unassembled WGS sequence"/>
</dbReference>
<dbReference type="Pfam" id="PF03040">
    <property type="entry name" value="CemA"/>
    <property type="match status" value="1"/>
</dbReference>
<dbReference type="GO" id="GO:0016020">
    <property type="term" value="C:membrane"/>
    <property type="evidence" value="ECO:0007669"/>
    <property type="project" value="UniProtKB-SubCell"/>
</dbReference>
<proteinExistence type="inferred from homology"/>
<keyword evidence="4" id="KW-0375">Hydrogen ion transport</keyword>
<dbReference type="PANTHER" id="PTHR33650:SF1">
    <property type="entry name" value="CHLOROPLAST ENVELOPE MEMBRANE PROTEIN"/>
    <property type="match status" value="1"/>
</dbReference>
<evidence type="ECO:0000313" key="12">
    <source>
        <dbReference type="Proteomes" id="UP000595140"/>
    </source>
</evidence>
<evidence type="ECO:0008006" key="13">
    <source>
        <dbReference type="Google" id="ProtNLM"/>
    </source>
</evidence>
<feature type="transmembrane region" description="Helical" evidence="10">
    <location>
        <begin position="357"/>
        <end position="378"/>
    </location>
</feature>
<dbReference type="PANTHER" id="PTHR33650">
    <property type="entry name" value="CHLOROPLAST ENVELOPE MEMBRANE PROTEIN-RELATED"/>
    <property type="match status" value="1"/>
</dbReference>
<dbReference type="InterPro" id="IPR004282">
    <property type="entry name" value="CemA"/>
</dbReference>
<comment type="subcellular location">
    <subcellularLocation>
        <location evidence="1">Membrane</location>
        <topology evidence="1">Multi-pass membrane protein</topology>
    </subcellularLocation>
</comment>
<sequence>MRTSSISCPNPISLRLPTPSTRRLFLPGSELRLTRCRCFYGKRRFQKLIPQAKKRSDRWMRSWWKRVLGEEGNWFGLKDEDMPDEFEFEEILNSSGNGELSEEEKFEAWKQRAEAIIELREAQVDIRNEENRMWEDWLVDPAASVELGNGSSWEQTSNNGSNGIPGEGSIGDDDDDDGPISLRRMVKSIRAMVIGLEDDEILYEDRVFQYASSNSAKFLAGLIIVPWSLSFLAHDFVLMPFLDRYVKTVPLAAQMLDIRTSQKRELVKELKHEQARYRFEVQIGKSPPLSDQELYKELREKILEMREERRLENRREFANIWSDAVFGISLFLLLYFNKSKVALLKFTGYKIINNISYTMKAVLIILVADTILGYHSAVGWEALVDVILEHYGLEVDEAAIIIFVGIVPVAIDAYIKYWIFTKLPKLSQEVATMVYRIGRH</sequence>
<protein>
    <recommendedName>
        <fullName evidence="13">Chloroplast envelope membrane protein</fullName>
    </recommendedName>
</protein>
<reference evidence="11 12" key="1">
    <citation type="submission" date="2018-04" db="EMBL/GenBank/DDBJ databases">
        <authorList>
            <person name="Vogel A."/>
        </authorList>
    </citation>
    <scope>NUCLEOTIDE SEQUENCE [LARGE SCALE GENOMIC DNA]</scope>
</reference>
<dbReference type="AlphaFoldDB" id="A0A484NH12"/>
<keyword evidence="2" id="KW-0813">Transport</keyword>
<keyword evidence="12" id="KW-1185">Reference proteome</keyword>
<evidence type="ECO:0000256" key="9">
    <source>
        <dbReference type="SAM" id="MobiDB-lite"/>
    </source>
</evidence>
<evidence type="ECO:0000256" key="10">
    <source>
        <dbReference type="SAM" id="Phobius"/>
    </source>
</evidence>
<dbReference type="EMBL" id="OOIL02006685">
    <property type="protein sequence ID" value="VFR00224.1"/>
    <property type="molecule type" value="Genomic_DNA"/>
</dbReference>
<evidence type="ECO:0000256" key="5">
    <source>
        <dbReference type="ARBA" id="ARBA00022989"/>
    </source>
</evidence>
<dbReference type="OrthoDB" id="1748043at2759"/>
<accession>A0A484NH12</accession>
<comment type="similarity">
    <text evidence="8">Belongs to the CemA family.</text>
</comment>
<evidence type="ECO:0000256" key="3">
    <source>
        <dbReference type="ARBA" id="ARBA00022692"/>
    </source>
</evidence>
<evidence type="ECO:0000256" key="6">
    <source>
        <dbReference type="ARBA" id="ARBA00023065"/>
    </source>
</evidence>
<gene>
    <name evidence="11" type="ORF">CCAM_LOCUS41999</name>
</gene>
<feature type="transmembrane region" description="Helical" evidence="10">
    <location>
        <begin position="398"/>
        <end position="419"/>
    </location>
</feature>
<feature type="compositionally biased region" description="Polar residues" evidence="9">
    <location>
        <begin position="149"/>
        <end position="162"/>
    </location>
</feature>
<evidence type="ECO:0000256" key="8">
    <source>
        <dbReference type="ARBA" id="ARBA00043980"/>
    </source>
</evidence>
<name>A0A484NH12_9ASTE</name>
<dbReference type="GO" id="GO:1902600">
    <property type="term" value="P:proton transmembrane transport"/>
    <property type="evidence" value="ECO:0007669"/>
    <property type="project" value="UniProtKB-KW"/>
</dbReference>
<evidence type="ECO:0000256" key="2">
    <source>
        <dbReference type="ARBA" id="ARBA00022448"/>
    </source>
</evidence>
<feature type="region of interest" description="Disordered" evidence="9">
    <location>
        <begin position="149"/>
        <end position="177"/>
    </location>
</feature>
<keyword evidence="6" id="KW-0406">Ion transport</keyword>
<keyword evidence="3 10" id="KW-0812">Transmembrane</keyword>
<evidence type="ECO:0000256" key="1">
    <source>
        <dbReference type="ARBA" id="ARBA00004141"/>
    </source>
</evidence>
<keyword evidence="7 10" id="KW-0472">Membrane</keyword>
<organism evidence="11 12">
    <name type="scientific">Cuscuta campestris</name>
    <dbReference type="NCBI Taxonomy" id="132261"/>
    <lineage>
        <taxon>Eukaryota</taxon>
        <taxon>Viridiplantae</taxon>
        <taxon>Streptophyta</taxon>
        <taxon>Embryophyta</taxon>
        <taxon>Tracheophyta</taxon>
        <taxon>Spermatophyta</taxon>
        <taxon>Magnoliopsida</taxon>
        <taxon>eudicotyledons</taxon>
        <taxon>Gunneridae</taxon>
        <taxon>Pentapetalae</taxon>
        <taxon>asterids</taxon>
        <taxon>lamiids</taxon>
        <taxon>Solanales</taxon>
        <taxon>Convolvulaceae</taxon>
        <taxon>Cuscuteae</taxon>
        <taxon>Cuscuta</taxon>
        <taxon>Cuscuta subgen. Grammica</taxon>
        <taxon>Cuscuta sect. Cleistogrammica</taxon>
    </lineage>
</organism>